<feature type="domain" description="Glutamate-ammonia ligase adenylyltransferase repeated" evidence="8">
    <location>
        <begin position="58"/>
        <end position="301"/>
    </location>
</feature>
<comment type="similarity">
    <text evidence="7">Belongs to the GlnE family.</text>
</comment>
<dbReference type="AlphaFoldDB" id="A0A1T4SX70"/>
<evidence type="ECO:0000313" key="10">
    <source>
        <dbReference type="EMBL" id="SKA32521.1"/>
    </source>
</evidence>
<dbReference type="Pfam" id="PF03710">
    <property type="entry name" value="GlnE"/>
    <property type="match status" value="2"/>
</dbReference>
<comment type="cofactor">
    <cofactor evidence="7">
        <name>Mg(2+)</name>
        <dbReference type="ChEBI" id="CHEBI:18420"/>
    </cofactor>
</comment>
<dbReference type="EC" id="2.7.7.89" evidence="7"/>
<keyword evidence="5 7" id="KW-0460">Magnesium</keyword>
<dbReference type="HAMAP" id="MF_00802">
    <property type="entry name" value="GlnE"/>
    <property type="match status" value="1"/>
</dbReference>
<dbReference type="PANTHER" id="PTHR30621">
    <property type="entry name" value="GLUTAMINE SYNTHETASE ADENYLYLTRANSFERASE"/>
    <property type="match status" value="1"/>
</dbReference>
<evidence type="ECO:0000256" key="2">
    <source>
        <dbReference type="ARBA" id="ARBA00022695"/>
    </source>
</evidence>
<protein>
    <recommendedName>
        <fullName evidence="7">Bifunctional glutamine synthetase adenylyltransferase/adenylyl-removing enzyme</fullName>
    </recommendedName>
    <alternativeName>
        <fullName evidence="7">ATP:glutamine synthetase adenylyltransferase</fullName>
    </alternativeName>
    <alternativeName>
        <fullName evidence="7">ATase</fullName>
    </alternativeName>
    <domain>
        <recommendedName>
            <fullName evidence="7">Glutamine synthetase adenylyl-L-tyrosine phosphorylase</fullName>
            <ecNumber evidence="7">2.7.7.89</ecNumber>
        </recommendedName>
        <alternativeName>
            <fullName evidence="7">Adenylyl removase</fullName>
            <shortName evidence="7">AR</shortName>
            <shortName evidence="7">AT-N</shortName>
        </alternativeName>
    </domain>
    <domain>
        <recommendedName>
            <fullName evidence="7">Glutamine synthetase adenylyl transferase</fullName>
            <ecNumber evidence="7">2.7.7.42</ecNumber>
        </recommendedName>
        <alternativeName>
            <fullName evidence="7">Adenylyl transferase</fullName>
            <shortName evidence="7">AT</shortName>
            <shortName evidence="7">AT-C</shortName>
        </alternativeName>
    </domain>
</protein>
<feature type="domain" description="Glutamate-ammonia ligase adenylyltransferase repeated" evidence="8">
    <location>
        <begin position="578"/>
        <end position="816"/>
    </location>
</feature>
<dbReference type="GO" id="GO:0008882">
    <property type="term" value="F:[glutamate-ammonia-ligase] adenylyltransferase activity"/>
    <property type="evidence" value="ECO:0007669"/>
    <property type="project" value="UniProtKB-UniRule"/>
</dbReference>
<evidence type="ECO:0000313" key="11">
    <source>
        <dbReference type="Proteomes" id="UP000190135"/>
    </source>
</evidence>
<evidence type="ECO:0000256" key="7">
    <source>
        <dbReference type="HAMAP-Rule" id="MF_00802"/>
    </source>
</evidence>
<keyword evidence="10" id="KW-0436">Ligase</keyword>
<comment type="function">
    <text evidence="7">Involved in the regulation of glutamine synthetase GlnA, a key enzyme in the process to assimilate ammonia. When cellular nitrogen levels are high, the C-terminal adenylyl transferase (AT) inactivates GlnA by covalent transfer of an adenylyl group from ATP to specific tyrosine residue of GlnA, thus reducing its activity. Conversely, when nitrogen levels are low, the N-terminal adenylyl removase (AR) activates GlnA by removing the adenylyl group by phosphorolysis, increasing its activity. The regulatory region of GlnE binds the signal transduction protein PII (GlnB) which indicates the nitrogen status of the cell.</text>
</comment>
<dbReference type="GO" id="GO:0047388">
    <property type="term" value="F:[glutamine synthetase]-adenylyl-L-tyrosine phosphorylase activity"/>
    <property type="evidence" value="ECO:0007669"/>
    <property type="project" value="UniProtKB-EC"/>
</dbReference>
<dbReference type="GO" id="GO:0005524">
    <property type="term" value="F:ATP binding"/>
    <property type="evidence" value="ECO:0007669"/>
    <property type="project" value="UniProtKB-UniRule"/>
</dbReference>
<dbReference type="InterPro" id="IPR043519">
    <property type="entry name" value="NT_sf"/>
</dbReference>
<comment type="catalytic activity">
    <reaction evidence="7">
        <text>[glutamine synthetase]-L-tyrosine + ATP = [glutamine synthetase]-O(4)-(5'-adenylyl)-L-tyrosine + diphosphate</text>
        <dbReference type="Rhea" id="RHEA:18589"/>
        <dbReference type="Rhea" id="RHEA-COMP:10660"/>
        <dbReference type="Rhea" id="RHEA-COMP:10661"/>
        <dbReference type="ChEBI" id="CHEBI:30616"/>
        <dbReference type="ChEBI" id="CHEBI:33019"/>
        <dbReference type="ChEBI" id="CHEBI:46858"/>
        <dbReference type="ChEBI" id="CHEBI:83624"/>
        <dbReference type="EC" id="2.7.7.42"/>
    </reaction>
</comment>
<dbReference type="Gene3D" id="3.30.460.10">
    <property type="entry name" value="Beta Polymerase, domain 2"/>
    <property type="match status" value="2"/>
</dbReference>
<dbReference type="Gene3D" id="1.20.120.1510">
    <property type="match status" value="1"/>
</dbReference>
<keyword evidence="1 7" id="KW-0808">Transferase</keyword>
<dbReference type="CDD" id="cd05401">
    <property type="entry name" value="NT_GlnE_GlnD_like"/>
    <property type="match status" value="2"/>
</dbReference>
<evidence type="ECO:0000256" key="3">
    <source>
        <dbReference type="ARBA" id="ARBA00022741"/>
    </source>
</evidence>
<dbReference type="EC" id="2.7.7.42" evidence="7"/>
<dbReference type="RefSeq" id="WP_078709735.1">
    <property type="nucleotide sequence ID" value="NZ_FUXL01000015.1"/>
</dbReference>
<dbReference type="GO" id="GO:0000287">
    <property type="term" value="F:magnesium ion binding"/>
    <property type="evidence" value="ECO:0007669"/>
    <property type="project" value="UniProtKB-UniRule"/>
</dbReference>
<comment type="catalytic activity">
    <reaction evidence="7">
        <text>[glutamine synthetase]-O(4)-(5'-adenylyl)-L-tyrosine + phosphate = [glutamine synthetase]-L-tyrosine + ADP</text>
        <dbReference type="Rhea" id="RHEA:43716"/>
        <dbReference type="Rhea" id="RHEA-COMP:10660"/>
        <dbReference type="Rhea" id="RHEA-COMP:10661"/>
        <dbReference type="ChEBI" id="CHEBI:43474"/>
        <dbReference type="ChEBI" id="CHEBI:46858"/>
        <dbReference type="ChEBI" id="CHEBI:83624"/>
        <dbReference type="ChEBI" id="CHEBI:456216"/>
        <dbReference type="EC" id="2.7.7.89"/>
    </reaction>
</comment>
<reference evidence="10 11" key="1">
    <citation type="submission" date="2017-02" db="EMBL/GenBank/DDBJ databases">
        <authorList>
            <person name="Peterson S.W."/>
        </authorList>
    </citation>
    <scope>NUCLEOTIDE SEQUENCE [LARGE SCALE GENOMIC DNA]</scope>
    <source>
        <strain evidence="10 11">USBA 369</strain>
    </source>
</reference>
<dbReference type="InterPro" id="IPR023057">
    <property type="entry name" value="GlnE"/>
</dbReference>
<gene>
    <name evidence="7" type="primary">glnE</name>
    <name evidence="10" type="ORF">SAMN05428963_1157</name>
</gene>
<dbReference type="STRING" id="1365950.SAMN05428963_1157"/>
<dbReference type="Proteomes" id="UP000190135">
    <property type="component" value="Unassembled WGS sequence"/>
</dbReference>
<dbReference type="InterPro" id="IPR013546">
    <property type="entry name" value="PII_UdlTrfase/GS_AdlTrfase"/>
</dbReference>
<keyword evidence="11" id="KW-1185">Reference proteome</keyword>
<dbReference type="GO" id="GO:0005829">
    <property type="term" value="C:cytosol"/>
    <property type="evidence" value="ECO:0007669"/>
    <property type="project" value="TreeGrafter"/>
</dbReference>
<organism evidence="10 11">
    <name type="scientific">Consotaella salsifontis</name>
    <dbReference type="NCBI Taxonomy" id="1365950"/>
    <lineage>
        <taxon>Bacteria</taxon>
        <taxon>Pseudomonadati</taxon>
        <taxon>Pseudomonadota</taxon>
        <taxon>Alphaproteobacteria</taxon>
        <taxon>Hyphomicrobiales</taxon>
        <taxon>Aurantimonadaceae</taxon>
        <taxon>Consotaella</taxon>
    </lineage>
</organism>
<feature type="region of interest" description="Adenylyl removase" evidence="7">
    <location>
        <begin position="1"/>
        <end position="472"/>
    </location>
</feature>
<dbReference type="GO" id="GO:0000820">
    <property type="term" value="P:regulation of glutamine family amino acid metabolic process"/>
    <property type="evidence" value="ECO:0007669"/>
    <property type="project" value="UniProtKB-UniRule"/>
</dbReference>
<dbReference type="Gene3D" id="1.20.120.330">
    <property type="entry name" value="Nucleotidyltransferases domain 2"/>
    <property type="match status" value="2"/>
</dbReference>
<keyword evidence="2 7" id="KW-0548">Nucleotidyltransferase</keyword>
<dbReference type="Pfam" id="PF08335">
    <property type="entry name" value="GlnD_UR_UTase"/>
    <property type="match status" value="1"/>
</dbReference>
<dbReference type="EMBL" id="FUXL01000015">
    <property type="protein sequence ID" value="SKA32521.1"/>
    <property type="molecule type" value="Genomic_DNA"/>
</dbReference>
<keyword evidence="3 7" id="KW-0547">Nucleotide-binding</keyword>
<feature type="region of interest" description="Adenylyl transferase" evidence="7">
    <location>
        <begin position="476"/>
        <end position="990"/>
    </location>
</feature>
<keyword evidence="4 7" id="KW-0067">ATP-binding</keyword>
<dbReference type="NCBIfam" id="NF010706">
    <property type="entry name" value="PRK14108.1"/>
    <property type="match status" value="1"/>
</dbReference>
<evidence type="ECO:0000259" key="9">
    <source>
        <dbReference type="Pfam" id="PF08335"/>
    </source>
</evidence>
<name>A0A1T4SX70_9HYPH</name>
<accession>A0A1T4SX70</accession>
<dbReference type="PANTHER" id="PTHR30621:SF0">
    <property type="entry name" value="BIFUNCTIONAL GLUTAMINE SYNTHETASE ADENYLYLTRANSFERASE_ADENYLYL-REMOVING ENZYME"/>
    <property type="match status" value="1"/>
</dbReference>
<dbReference type="GO" id="GO:0016874">
    <property type="term" value="F:ligase activity"/>
    <property type="evidence" value="ECO:0007669"/>
    <property type="project" value="UniProtKB-KW"/>
</dbReference>
<dbReference type="OrthoDB" id="9759366at2"/>
<dbReference type="NCBIfam" id="NF008292">
    <property type="entry name" value="PRK11072.1"/>
    <property type="match status" value="1"/>
</dbReference>
<evidence type="ECO:0000259" key="8">
    <source>
        <dbReference type="Pfam" id="PF03710"/>
    </source>
</evidence>
<evidence type="ECO:0000256" key="6">
    <source>
        <dbReference type="ARBA" id="ARBA00023268"/>
    </source>
</evidence>
<dbReference type="SUPFAM" id="SSF81593">
    <property type="entry name" value="Nucleotidyltransferase substrate binding subunit/domain"/>
    <property type="match status" value="2"/>
</dbReference>
<evidence type="ECO:0000256" key="4">
    <source>
        <dbReference type="ARBA" id="ARBA00022840"/>
    </source>
</evidence>
<keyword evidence="6 7" id="KW-0511">Multifunctional enzyme</keyword>
<sequence length="990" mass="109610">MNESGTSRLKIGGPIHPEPLDKDRAAEWLRDLAERATAEDLPALRHFLEAGDEADRARLSAVLDLSSFLNSLILIHPDWLERLFQEDAGARITAVVEELRQLPGTESSETRLMAQLRRLRNEASLLIALRDLFGAADARRTTADLSDLAEAAVGAALRFCLLDLDRTGKIRLPDRDRPEEGAGLFVLAMGKLGGRELNYSSDIDIICFFDSRAPAILDPGEAVDIYSRLVRRLVRMIGERTADGYVFRTDLRLRPDPGAMPLAIPVSTALSYYESSGRNWERTAFVKARTIAGDQAAAANFFSEITPFIWRKYLDFAAISDIKAMKERIDRHRGFEGLAVAGHNVKLGRGGIREIEFFVQTQQIIAGGRSPRLRVRSTEDALHELVEGGWIAKETASELIVAYWFLRRVEHAVQMVADEQTHSLPEDEEGLLRIAKLLGFKDFSAFSAELMRHMEVVDQRFGELFAGDRGPLPEHSRIGRLFGGDEDSRLVDYLTEIGFQRPDDIARVIRAWGVGRYRATRSDAARTQLSRVLPLLLRTFGRARDPDAALAAFDAFLERLPSGLQFFALIAANPKLLELLALVITSAPRLAGTIVARPHVFDALIDPAFYRETPTRALLAERLEAFLHDAEDYEDTLARLRIFASEQQFLVGARLLSGTMQGEGAGAAFSNIADLVIASAFEAVEAMFIERHGRVSGGRMVLLGMGRLGSRELTAGSDVDLMLLYDHDDGAEQSDGDKSLPTSVYYMRLTQRLIAALSSPMGEGVLYEVDFRLRPSGNKGPLATHIDSFRSYQKDQAWTWERMALTRSRPVAGDPGFIDEVKSTIRDILGEPRDESSIRNDIAAMRARIERDKPARGALDLKLRAGGLIDLEFIAQWAILEGRVSLDFIGCPTVEVIAVAERAGVIPSLGLGLSLEMAMQAFTRIIQLMRLGPQGCWRVGELPPGLADRIAETLDLPSQDQIETTTDEIAGSVRQAFLSLLPFPEKPSAD</sequence>
<dbReference type="InterPro" id="IPR005190">
    <property type="entry name" value="GlnE_rpt_dom"/>
</dbReference>
<dbReference type="SUPFAM" id="SSF81301">
    <property type="entry name" value="Nucleotidyltransferase"/>
    <property type="match status" value="2"/>
</dbReference>
<evidence type="ECO:0000256" key="1">
    <source>
        <dbReference type="ARBA" id="ARBA00022679"/>
    </source>
</evidence>
<feature type="domain" description="PII-uridylyltransferase/Glutamine-synthetase adenylyltransferase" evidence="9">
    <location>
        <begin position="325"/>
        <end position="465"/>
    </location>
</feature>
<proteinExistence type="inferred from homology"/>
<evidence type="ECO:0000256" key="5">
    <source>
        <dbReference type="ARBA" id="ARBA00022842"/>
    </source>
</evidence>